<keyword evidence="2" id="KW-1185">Reference proteome</keyword>
<dbReference type="AlphaFoldDB" id="A0AAV5A8X2"/>
<dbReference type="EMBL" id="BPWL01000003">
    <property type="protein sequence ID" value="GJJ09006.1"/>
    <property type="molecule type" value="Genomic_DNA"/>
</dbReference>
<evidence type="ECO:0000313" key="1">
    <source>
        <dbReference type="EMBL" id="GJJ09006.1"/>
    </source>
</evidence>
<organism evidence="1 2">
    <name type="scientific">Clathrus columnatus</name>
    <dbReference type="NCBI Taxonomy" id="1419009"/>
    <lineage>
        <taxon>Eukaryota</taxon>
        <taxon>Fungi</taxon>
        <taxon>Dikarya</taxon>
        <taxon>Basidiomycota</taxon>
        <taxon>Agaricomycotina</taxon>
        <taxon>Agaricomycetes</taxon>
        <taxon>Phallomycetidae</taxon>
        <taxon>Phallales</taxon>
        <taxon>Clathraceae</taxon>
        <taxon>Clathrus</taxon>
    </lineage>
</organism>
<reference evidence="1" key="1">
    <citation type="submission" date="2021-10" db="EMBL/GenBank/DDBJ databases">
        <title>De novo Genome Assembly of Clathrus columnatus (Basidiomycota, Fungi) Using Illumina and Nanopore Sequence Data.</title>
        <authorList>
            <person name="Ogiso-Tanaka E."/>
            <person name="Itagaki H."/>
            <person name="Hosoya T."/>
            <person name="Hosaka K."/>
        </authorList>
    </citation>
    <scope>NUCLEOTIDE SEQUENCE</scope>
    <source>
        <strain evidence="1">MO-923</strain>
    </source>
</reference>
<accession>A0AAV5A8X2</accession>
<proteinExistence type="predicted"/>
<name>A0AAV5A8X2_9AGAM</name>
<evidence type="ECO:0000313" key="2">
    <source>
        <dbReference type="Proteomes" id="UP001050691"/>
    </source>
</evidence>
<gene>
    <name evidence="1" type="ORF">Clacol_003227</name>
</gene>
<comment type="caution">
    <text evidence="1">The sequence shown here is derived from an EMBL/GenBank/DDBJ whole genome shotgun (WGS) entry which is preliminary data.</text>
</comment>
<sequence>MVSMVIIRGKEVFIWVKGYAAPYAVFVRIRPCRTRIRTVEGPERPSYGTDSSVLRRILYGRIRIRYGDSRVVMGEPARAQCFSRVFHNNEHASTKEIYWNIRRKRTITEKNTF</sequence>
<protein>
    <submittedName>
        <fullName evidence="1">Uncharacterized protein</fullName>
    </submittedName>
</protein>
<dbReference type="Proteomes" id="UP001050691">
    <property type="component" value="Unassembled WGS sequence"/>
</dbReference>